<dbReference type="AlphaFoldDB" id="A0A6C0JTP8"/>
<organism evidence="1">
    <name type="scientific">viral metagenome</name>
    <dbReference type="NCBI Taxonomy" id="1070528"/>
    <lineage>
        <taxon>unclassified sequences</taxon>
        <taxon>metagenomes</taxon>
        <taxon>organismal metagenomes</taxon>
    </lineage>
</organism>
<reference evidence="1" key="1">
    <citation type="journal article" date="2020" name="Nature">
        <title>Giant virus diversity and host interactions through global metagenomics.</title>
        <authorList>
            <person name="Schulz F."/>
            <person name="Roux S."/>
            <person name="Paez-Espino D."/>
            <person name="Jungbluth S."/>
            <person name="Walsh D.A."/>
            <person name="Denef V.J."/>
            <person name="McMahon K.D."/>
            <person name="Konstantinidis K.T."/>
            <person name="Eloe-Fadrosh E.A."/>
            <person name="Kyrpides N.C."/>
            <person name="Woyke T."/>
        </authorList>
    </citation>
    <scope>NUCLEOTIDE SEQUENCE</scope>
    <source>
        <strain evidence="1">GVMAG-S-1062768-28</strain>
    </source>
</reference>
<accession>A0A6C0JTP8</accession>
<evidence type="ECO:0000313" key="1">
    <source>
        <dbReference type="EMBL" id="QHU08080.1"/>
    </source>
</evidence>
<protein>
    <submittedName>
        <fullName evidence="1">Uncharacterized protein</fullName>
    </submittedName>
</protein>
<name>A0A6C0JTP8_9ZZZZ</name>
<proteinExistence type="predicted"/>
<dbReference type="EMBL" id="MN740694">
    <property type="protein sequence ID" value="QHU08080.1"/>
    <property type="molecule type" value="Genomic_DNA"/>
</dbReference>
<sequence>MWWRETPKLKYTICVEVEGYGFTEFTYATADINEVIFTLSKNMNTVFSGTEIEDDENIYPSKNICTGIYSFVTEENIVVSRVVYQDHSRTPQELYLLLLDAVKTTFSDLNI</sequence>